<feature type="domain" description="S1 motif" evidence="5">
    <location>
        <begin position="493"/>
        <end position="561"/>
    </location>
</feature>
<keyword evidence="2" id="KW-0689">Ribosomal protein</keyword>
<dbReference type="InterPro" id="IPR003029">
    <property type="entry name" value="S1_domain"/>
</dbReference>
<dbReference type="InterPro" id="IPR008271">
    <property type="entry name" value="Ser/Thr_kinase_AS"/>
</dbReference>
<evidence type="ECO:0000259" key="4">
    <source>
        <dbReference type="PROSITE" id="PS50011"/>
    </source>
</evidence>
<dbReference type="EMBL" id="JACJTC010000033">
    <property type="protein sequence ID" value="MBD2615878.1"/>
    <property type="molecule type" value="Genomic_DNA"/>
</dbReference>
<proteinExistence type="inferred from homology"/>
<dbReference type="SUPFAM" id="SSF50249">
    <property type="entry name" value="Nucleic acid-binding proteins"/>
    <property type="match status" value="2"/>
</dbReference>
<dbReference type="PROSITE" id="PS50011">
    <property type="entry name" value="PROTEIN_KINASE_DOM"/>
    <property type="match status" value="1"/>
</dbReference>
<evidence type="ECO:0000313" key="7">
    <source>
        <dbReference type="Proteomes" id="UP000606396"/>
    </source>
</evidence>
<organism evidence="6 7">
    <name type="scientific">Nostoc punctiforme FACHB-252</name>
    <dbReference type="NCBI Taxonomy" id="1357509"/>
    <lineage>
        <taxon>Bacteria</taxon>
        <taxon>Bacillati</taxon>
        <taxon>Cyanobacteriota</taxon>
        <taxon>Cyanophyceae</taxon>
        <taxon>Nostocales</taxon>
        <taxon>Nostocaceae</taxon>
        <taxon>Nostoc</taxon>
    </lineage>
</organism>
<dbReference type="PANTHER" id="PTHR10724:SF7">
    <property type="entry name" value="SMALL RIBOSOMAL SUBUNIT PROTEIN BS1C"/>
    <property type="match status" value="1"/>
</dbReference>
<dbReference type="Pfam" id="PF00069">
    <property type="entry name" value="Pkinase"/>
    <property type="match status" value="1"/>
</dbReference>
<dbReference type="Gene3D" id="2.40.50.140">
    <property type="entry name" value="Nucleic acid-binding proteins"/>
    <property type="match status" value="1"/>
</dbReference>
<dbReference type="PROSITE" id="PS00108">
    <property type="entry name" value="PROTEIN_KINASE_ST"/>
    <property type="match status" value="1"/>
</dbReference>
<evidence type="ECO:0000256" key="3">
    <source>
        <dbReference type="ARBA" id="ARBA00023274"/>
    </source>
</evidence>
<accession>A0ABR8HK27</accession>
<dbReference type="Pfam" id="PF00575">
    <property type="entry name" value="S1"/>
    <property type="match status" value="1"/>
</dbReference>
<dbReference type="PANTHER" id="PTHR10724">
    <property type="entry name" value="30S RIBOSOMAL PROTEIN S1"/>
    <property type="match status" value="1"/>
</dbReference>
<sequence>MSYKVGDVIADKYMVTREFDSAGGGTCQWGFAVYKGTEYFVKKFLTPVYPGVKASGSEEKKQKRREQCNQFEAKHKTIQDALSVCGDGGLVVKTVDFFREGNEYGEHYLKVCQKIDTSSFSNQIHTLQEKDRLLVMITAAFALNILHLRGIIHLDLKPENILIQKHDGKHIAKIIDFDSSILEGEPIVSEFLIGDQIYYSPEVATYITTSGEMPPPINKSDIFSLGLIFCQYWTSKFPIFSTSYTYAYEAVLNGEKLKIPEIENNELKPEKTKSRLKGKGTILANRNLIETTKLETPPKNHTEAAVYELISTMLALEPDERPSASEVHQKLKEIQRNCADVKEEPGHNRIKKKRTLESHEVDTKYWYQCHHCTSEGNFFSEDVSQCQVCGSNNISLRKDQVWDWLSELKRKKQTVLVQITGVNRGGVLVNIQGEQGFIPKSHINEREDLRRLIGQSLVTSILEIEPPNDIVLSQREAIFLFQRLARLSNLEQGQLVEGKIVSVRAFGVFVELRGIQALLHIREVSQKFVADLPSLFKVGQLIKALVIDIDEDKGQVSLSTKVLENYPGEMLEMMNVVIAEAETRYQVVLNSKS</sequence>
<dbReference type="SMART" id="SM00220">
    <property type="entry name" value="S_TKc"/>
    <property type="match status" value="1"/>
</dbReference>
<comment type="caution">
    <text evidence="6">The sequence shown here is derived from an EMBL/GenBank/DDBJ whole genome shotgun (WGS) entry which is preliminary data.</text>
</comment>
<feature type="domain" description="S1 motif" evidence="5">
    <location>
        <begin position="412"/>
        <end position="475"/>
    </location>
</feature>
<gene>
    <name evidence="6" type="ORF">H6G94_32300</name>
</gene>
<dbReference type="PROSITE" id="PS50126">
    <property type="entry name" value="S1"/>
    <property type="match status" value="2"/>
</dbReference>
<dbReference type="RefSeq" id="WP_190952420.1">
    <property type="nucleotide sequence ID" value="NZ_JACJTC010000033.1"/>
</dbReference>
<dbReference type="InterPro" id="IPR050437">
    <property type="entry name" value="Ribos_protein_bS1-like"/>
</dbReference>
<protein>
    <submittedName>
        <fullName evidence="6">S1 RNA-binding domain-containing protein</fullName>
    </submittedName>
</protein>
<evidence type="ECO:0000259" key="5">
    <source>
        <dbReference type="PROSITE" id="PS50126"/>
    </source>
</evidence>
<keyword evidence="3" id="KW-0687">Ribonucleoprotein</keyword>
<evidence type="ECO:0000313" key="6">
    <source>
        <dbReference type="EMBL" id="MBD2615878.1"/>
    </source>
</evidence>
<dbReference type="InterPro" id="IPR000719">
    <property type="entry name" value="Prot_kinase_dom"/>
</dbReference>
<dbReference type="CDD" id="cd04465">
    <property type="entry name" value="S1_RPS1_repeat_ec2_hs2"/>
    <property type="match status" value="1"/>
</dbReference>
<evidence type="ECO:0000256" key="1">
    <source>
        <dbReference type="ARBA" id="ARBA00006767"/>
    </source>
</evidence>
<keyword evidence="7" id="KW-1185">Reference proteome</keyword>
<reference evidence="6 7" key="1">
    <citation type="journal article" date="2020" name="ISME J.">
        <title>Comparative genomics reveals insights into cyanobacterial evolution and habitat adaptation.</title>
        <authorList>
            <person name="Chen M.Y."/>
            <person name="Teng W.K."/>
            <person name="Zhao L."/>
            <person name="Hu C.X."/>
            <person name="Zhou Y.K."/>
            <person name="Han B.P."/>
            <person name="Song L.R."/>
            <person name="Shu W.S."/>
        </authorList>
    </citation>
    <scope>NUCLEOTIDE SEQUENCE [LARGE SCALE GENOMIC DNA]</scope>
    <source>
        <strain evidence="6 7">FACHB-252</strain>
    </source>
</reference>
<dbReference type="SUPFAM" id="SSF56112">
    <property type="entry name" value="Protein kinase-like (PK-like)"/>
    <property type="match status" value="1"/>
</dbReference>
<dbReference type="InterPro" id="IPR011009">
    <property type="entry name" value="Kinase-like_dom_sf"/>
</dbReference>
<dbReference type="Proteomes" id="UP000606396">
    <property type="component" value="Unassembled WGS sequence"/>
</dbReference>
<feature type="domain" description="Protein kinase" evidence="4">
    <location>
        <begin position="16"/>
        <end position="331"/>
    </location>
</feature>
<dbReference type="InterPro" id="IPR012340">
    <property type="entry name" value="NA-bd_OB-fold"/>
</dbReference>
<evidence type="ECO:0000256" key="2">
    <source>
        <dbReference type="ARBA" id="ARBA00022980"/>
    </source>
</evidence>
<dbReference type="SMART" id="SM00316">
    <property type="entry name" value="S1"/>
    <property type="match status" value="2"/>
</dbReference>
<comment type="similarity">
    <text evidence="1">Belongs to the bacterial ribosomal protein bS1 family.</text>
</comment>
<dbReference type="Gene3D" id="1.10.510.10">
    <property type="entry name" value="Transferase(Phosphotransferase) domain 1"/>
    <property type="match status" value="1"/>
</dbReference>
<name>A0ABR8HK27_NOSPU</name>